<feature type="transmembrane region" description="Helical" evidence="12">
    <location>
        <begin position="103"/>
        <end position="125"/>
    </location>
</feature>
<evidence type="ECO:0000256" key="5">
    <source>
        <dbReference type="ARBA" id="ARBA00023040"/>
    </source>
</evidence>
<dbReference type="PANTHER" id="PTHR24234">
    <property type="entry name" value="LYSOPHOSPHATIDIC ACID RECEPTOR 5/SPHINGOSYLPHOSPHORYLCHOLINE RECEPTOR"/>
    <property type="match status" value="1"/>
</dbReference>
<reference evidence="14" key="1">
    <citation type="submission" date="2023-07" db="EMBL/GenBank/DDBJ databases">
        <authorList>
            <person name="Stuckert A."/>
        </authorList>
    </citation>
    <scope>NUCLEOTIDE SEQUENCE</scope>
</reference>
<sequence>MMFPSSAAANLSCTPDHNLDQYLFPITYIVVFIMSVPANIISMYISYQQVMKKNELGIYLFNLSCADLFYALTFPLWIDFSLNHNSWQFSEWLCSWSAYSQHTNLYCSAGFLTCISVDRYLAVVYPLYFQHLRTRRIAICISLGVWTMQSASNVIILVKNETYNNSEDNLCYDTFPIVPWQSHFSIFNVVIGHFLPLLIMIFCYYRIYVAVQKNQATVDTDKQKIKQLLLTIVVMFIVSFTPYHVVLFIRSIWEPDNCDFAKAIFIPYKVTIALSSINCLADPLLYCFMSEAGRADARTIMQCCQAKTPSAPSSELQTFTTSKRLKRSKAFYVTKV</sequence>
<dbReference type="PANTHER" id="PTHR24234:SF15">
    <property type="entry name" value="G PROTEIN-COUPLED RECEPTOR 65"/>
    <property type="match status" value="1"/>
</dbReference>
<evidence type="ECO:0000256" key="3">
    <source>
        <dbReference type="ARBA" id="ARBA00022692"/>
    </source>
</evidence>
<feature type="transmembrane region" description="Helical" evidence="12">
    <location>
        <begin position="228"/>
        <end position="253"/>
    </location>
</feature>
<keyword evidence="3 11" id="KW-0812">Transmembrane</keyword>
<proteinExistence type="inferred from homology"/>
<keyword evidence="7" id="KW-1015">Disulfide bond</keyword>
<evidence type="ECO:0000256" key="1">
    <source>
        <dbReference type="ARBA" id="ARBA00004651"/>
    </source>
</evidence>
<feature type="transmembrane region" description="Helical" evidence="12">
    <location>
        <begin position="57"/>
        <end position="78"/>
    </location>
</feature>
<name>A0ABN9MNV5_9NEOB</name>
<evidence type="ECO:0000256" key="2">
    <source>
        <dbReference type="ARBA" id="ARBA00022475"/>
    </source>
</evidence>
<organism evidence="14 15">
    <name type="scientific">Ranitomeya imitator</name>
    <name type="common">mimic poison frog</name>
    <dbReference type="NCBI Taxonomy" id="111125"/>
    <lineage>
        <taxon>Eukaryota</taxon>
        <taxon>Metazoa</taxon>
        <taxon>Chordata</taxon>
        <taxon>Craniata</taxon>
        <taxon>Vertebrata</taxon>
        <taxon>Euteleostomi</taxon>
        <taxon>Amphibia</taxon>
        <taxon>Batrachia</taxon>
        <taxon>Anura</taxon>
        <taxon>Neobatrachia</taxon>
        <taxon>Hyloidea</taxon>
        <taxon>Dendrobatidae</taxon>
        <taxon>Dendrobatinae</taxon>
        <taxon>Ranitomeya</taxon>
    </lineage>
</organism>
<accession>A0ABN9MNV5</accession>
<feature type="domain" description="G-protein coupled receptors family 1 profile" evidence="13">
    <location>
        <begin position="38"/>
        <end position="286"/>
    </location>
</feature>
<dbReference type="PROSITE" id="PS50262">
    <property type="entry name" value="G_PROTEIN_RECEP_F1_2"/>
    <property type="match status" value="1"/>
</dbReference>
<dbReference type="PROSITE" id="PS00237">
    <property type="entry name" value="G_PROTEIN_RECEP_F1_1"/>
    <property type="match status" value="1"/>
</dbReference>
<feature type="transmembrane region" description="Helical" evidence="12">
    <location>
        <begin position="265"/>
        <end position="288"/>
    </location>
</feature>
<evidence type="ECO:0000256" key="6">
    <source>
        <dbReference type="ARBA" id="ARBA00023136"/>
    </source>
</evidence>
<dbReference type="EMBL" id="CAUEEQ010078025">
    <property type="protein sequence ID" value="CAJ0967087.1"/>
    <property type="molecule type" value="Genomic_DNA"/>
</dbReference>
<dbReference type="InterPro" id="IPR005464">
    <property type="entry name" value="Psych_rcpt"/>
</dbReference>
<evidence type="ECO:0000256" key="10">
    <source>
        <dbReference type="ARBA" id="ARBA00023224"/>
    </source>
</evidence>
<keyword evidence="10 11" id="KW-0807">Transducer</keyword>
<keyword evidence="15" id="KW-1185">Reference proteome</keyword>
<dbReference type="Gene3D" id="1.20.1070.10">
    <property type="entry name" value="Rhodopsin 7-helix transmembrane proteins"/>
    <property type="match status" value="1"/>
</dbReference>
<dbReference type="Pfam" id="PF00001">
    <property type="entry name" value="7tm_1"/>
    <property type="match status" value="1"/>
</dbReference>
<feature type="transmembrane region" description="Helical" evidence="12">
    <location>
        <begin position="137"/>
        <end position="158"/>
    </location>
</feature>
<dbReference type="SUPFAM" id="SSF81321">
    <property type="entry name" value="Family A G protein-coupled receptor-like"/>
    <property type="match status" value="1"/>
</dbReference>
<dbReference type="PRINTS" id="PR00237">
    <property type="entry name" value="GPCRRHODOPSN"/>
</dbReference>
<dbReference type="InterPro" id="IPR000276">
    <property type="entry name" value="GPCR_Rhodpsn"/>
</dbReference>
<evidence type="ECO:0000256" key="11">
    <source>
        <dbReference type="RuleBase" id="RU000688"/>
    </source>
</evidence>
<evidence type="ECO:0000256" key="7">
    <source>
        <dbReference type="ARBA" id="ARBA00023157"/>
    </source>
</evidence>
<dbReference type="InterPro" id="IPR017452">
    <property type="entry name" value="GPCR_Rhodpsn_7TM"/>
</dbReference>
<keyword evidence="2" id="KW-1003">Cell membrane</keyword>
<evidence type="ECO:0000256" key="9">
    <source>
        <dbReference type="ARBA" id="ARBA00023180"/>
    </source>
</evidence>
<gene>
    <name evidence="14" type="ORF">RIMI_LOCUS21936308</name>
</gene>
<evidence type="ECO:0000313" key="15">
    <source>
        <dbReference type="Proteomes" id="UP001176940"/>
    </source>
</evidence>
<keyword evidence="9" id="KW-0325">Glycoprotein</keyword>
<evidence type="ECO:0000256" key="4">
    <source>
        <dbReference type="ARBA" id="ARBA00022989"/>
    </source>
</evidence>
<evidence type="ECO:0000256" key="12">
    <source>
        <dbReference type="SAM" id="Phobius"/>
    </source>
</evidence>
<comment type="caution">
    <text evidence="14">The sequence shown here is derived from an EMBL/GenBank/DDBJ whole genome shotgun (WGS) entry which is preliminary data.</text>
</comment>
<feature type="transmembrane region" description="Helical" evidence="12">
    <location>
        <begin position="186"/>
        <end position="207"/>
    </location>
</feature>
<keyword evidence="8 11" id="KW-0675">Receptor</keyword>
<feature type="transmembrane region" description="Helical" evidence="12">
    <location>
        <begin position="22"/>
        <end position="45"/>
    </location>
</feature>
<comment type="subcellular location">
    <subcellularLocation>
        <location evidence="1">Cell membrane</location>
        <topology evidence="1">Multi-pass membrane protein</topology>
    </subcellularLocation>
</comment>
<comment type="similarity">
    <text evidence="11">Belongs to the G-protein coupled receptor 1 family.</text>
</comment>
<dbReference type="PRINTS" id="PR01649">
    <property type="entry name" value="PSYCHOSINER"/>
</dbReference>
<evidence type="ECO:0000256" key="8">
    <source>
        <dbReference type="ARBA" id="ARBA00023170"/>
    </source>
</evidence>
<keyword evidence="5 11" id="KW-0297">G-protein coupled receptor</keyword>
<dbReference type="Proteomes" id="UP001176940">
    <property type="component" value="Unassembled WGS sequence"/>
</dbReference>
<protein>
    <recommendedName>
        <fullName evidence="13">G-protein coupled receptors family 1 profile domain-containing protein</fullName>
    </recommendedName>
</protein>
<evidence type="ECO:0000313" key="14">
    <source>
        <dbReference type="EMBL" id="CAJ0967087.1"/>
    </source>
</evidence>
<keyword evidence="6 12" id="KW-0472">Membrane</keyword>
<keyword evidence="4 12" id="KW-1133">Transmembrane helix</keyword>
<evidence type="ECO:0000259" key="13">
    <source>
        <dbReference type="PROSITE" id="PS50262"/>
    </source>
</evidence>